<dbReference type="InterPro" id="IPR050769">
    <property type="entry name" value="NAT_camello-type"/>
</dbReference>
<reference evidence="3" key="1">
    <citation type="submission" date="2020-08" db="EMBL/GenBank/DDBJ databases">
        <title>Genome public.</title>
        <authorList>
            <person name="Liu C."/>
            <person name="Sun Q."/>
        </authorList>
    </citation>
    <scope>NUCLEOTIDE SEQUENCE</scope>
    <source>
        <strain evidence="3">NSJ-54</strain>
    </source>
</reference>
<evidence type="ECO:0000313" key="4">
    <source>
        <dbReference type="Proteomes" id="UP000660861"/>
    </source>
</evidence>
<evidence type="ECO:0000259" key="2">
    <source>
        <dbReference type="PROSITE" id="PS51186"/>
    </source>
</evidence>
<dbReference type="PANTHER" id="PTHR13947">
    <property type="entry name" value="GNAT FAMILY N-ACETYLTRANSFERASE"/>
    <property type="match status" value="1"/>
</dbReference>
<dbReference type="AlphaFoldDB" id="A0A926IAR3"/>
<dbReference type="EMBL" id="JACRTC010000001">
    <property type="protein sequence ID" value="MBC8569372.1"/>
    <property type="molecule type" value="Genomic_DNA"/>
</dbReference>
<accession>A0A926IAR3</accession>
<feature type="domain" description="N-acetyltransferase" evidence="2">
    <location>
        <begin position="1"/>
        <end position="149"/>
    </location>
</feature>
<organism evidence="3 4">
    <name type="scientific">Zongyangia hominis</name>
    <dbReference type="NCBI Taxonomy" id="2763677"/>
    <lineage>
        <taxon>Bacteria</taxon>
        <taxon>Bacillati</taxon>
        <taxon>Bacillota</taxon>
        <taxon>Clostridia</taxon>
        <taxon>Eubacteriales</taxon>
        <taxon>Oscillospiraceae</taxon>
        <taxon>Zongyangia</taxon>
    </lineage>
</organism>
<dbReference type="InterPro" id="IPR000182">
    <property type="entry name" value="GNAT_dom"/>
</dbReference>
<comment type="caution">
    <text evidence="3">The sequence shown here is derived from an EMBL/GenBank/DDBJ whole genome shotgun (WGS) entry which is preliminary data.</text>
</comment>
<dbReference type="SUPFAM" id="SSF55729">
    <property type="entry name" value="Acyl-CoA N-acyltransferases (Nat)"/>
    <property type="match status" value="1"/>
</dbReference>
<keyword evidence="4" id="KW-1185">Reference proteome</keyword>
<protein>
    <submittedName>
        <fullName evidence="3">GNAT family N-acetyltransferase</fullName>
    </submittedName>
</protein>
<evidence type="ECO:0000313" key="3">
    <source>
        <dbReference type="EMBL" id="MBC8569372.1"/>
    </source>
</evidence>
<dbReference type="GO" id="GO:0008080">
    <property type="term" value="F:N-acetyltransferase activity"/>
    <property type="evidence" value="ECO:0007669"/>
    <property type="project" value="InterPro"/>
</dbReference>
<dbReference type="Pfam" id="PF00583">
    <property type="entry name" value="Acetyltransf_1"/>
    <property type="match status" value="1"/>
</dbReference>
<dbReference type="InterPro" id="IPR016181">
    <property type="entry name" value="Acyl_CoA_acyltransferase"/>
</dbReference>
<dbReference type="RefSeq" id="WP_262396476.1">
    <property type="nucleotide sequence ID" value="NZ_JACRTC010000001.1"/>
</dbReference>
<dbReference type="PANTHER" id="PTHR13947:SF37">
    <property type="entry name" value="LD18367P"/>
    <property type="match status" value="1"/>
</dbReference>
<evidence type="ECO:0000256" key="1">
    <source>
        <dbReference type="ARBA" id="ARBA00022679"/>
    </source>
</evidence>
<dbReference type="Gene3D" id="3.40.630.30">
    <property type="match status" value="1"/>
</dbReference>
<sequence length="149" mass="16995">MELCVFAPWMQPAATRFFSICLPASGRTFEPQGRHRALTDLAAHYGDGNCWCLMEGEEIVGTAAVRALGDEVCELKLMYVLPRCQKKGWGALLYAKAEEYARDRGFRKMLLDTLSESRDAIAFYHKRGFVETERYNGNFHADVFMEKIL</sequence>
<gene>
    <name evidence="3" type="ORF">H8709_00820</name>
</gene>
<dbReference type="CDD" id="cd04301">
    <property type="entry name" value="NAT_SF"/>
    <property type="match status" value="1"/>
</dbReference>
<proteinExistence type="predicted"/>
<keyword evidence="1" id="KW-0808">Transferase</keyword>
<dbReference type="PROSITE" id="PS51186">
    <property type="entry name" value="GNAT"/>
    <property type="match status" value="1"/>
</dbReference>
<dbReference type="Proteomes" id="UP000660861">
    <property type="component" value="Unassembled WGS sequence"/>
</dbReference>
<name>A0A926IAR3_9FIRM</name>